<dbReference type="PANTHER" id="PTHR11527">
    <property type="entry name" value="HEAT-SHOCK PROTEIN 20 FAMILY MEMBER"/>
    <property type="match status" value="1"/>
</dbReference>
<dbReference type="InterPro" id="IPR002068">
    <property type="entry name" value="A-crystallin/Hsp20_dom"/>
</dbReference>
<proteinExistence type="inferred from homology"/>
<dbReference type="OrthoDB" id="1431247at2759"/>
<dbReference type="EMBL" id="PQFF01000144">
    <property type="protein sequence ID" value="RHZ78957.1"/>
    <property type="molecule type" value="Genomic_DNA"/>
</dbReference>
<keyword evidence="1" id="KW-0346">Stress response</keyword>
<dbReference type="CDD" id="cd06464">
    <property type="entry name" value="ACD_sHsps-like"/>
    <property type="match status" value="1"/>
</dbReference>
<evidence type="ECO:0000256" key="1">
    <source>
        <dbReference type="ARBA" id="ARBA00023016"/>
    </source>
</evidence>
<comment type="caution">
    <text evidence="6">The sequence shown here is derived from an EMBL/GenBank/DDBJ whole genome shotgun (WGS) entry which is preliminary data.</text>
</comment>
<evidence type="ECO:0000259" key="4">
    <source>
        <dbReference type="PROSITE" id="PS01031"/>
    </source>
</evidence>
<gene>
    <name evidence="6" type="ORF">Glove_153g42</name>
</gene>
<evidence type="ECO:0000256" key="2">
    <source>
        <dbReference type="PROSITE-ProRule" id="PRU00285"/>
    </source>
</evidence>
<dbReference type="SUPFAM" id="SSF49764">
    <property type="entry name" value="HSP20-like chaperones"/>
    <property type="match status" value="1"/>
</dbReference>
<dbReference type="Gene3D" id="2.60.40.790">
    <property type="match status" value="1"/>
</dbReference>
<name>A0A397IV94_9GLOM</name>
<feature type="domain" description="CS" evidence="5">
    <location>
        <begin position="54"/>
        <end position="158"/>
    </location>
</feature>
<comment type="similarity">
    <text evidence="2 3">Belongs to the small heat shock protein (HSP20) family.</text>
</comment>
<dbReference type="PROSITE" id="PS01031">
    <property type="entry name" value="SHSP"/>
    <property type="match status" value="1"/>
</dbReference>
<dbReference type="AlphaFoldDB" id="A0A397IV94"/>
<accession>A0A397IV94</accession>
<dbReference type="Proteomes" id="UP000266861">
    <property type="component" value="Unassembled WGS sequence"/>
</dbReference>
<dbReference type="InterPro" id="IPR007052">
    <property type="entry name" value="CS_dom"/>
</dbReference>
<evidence type="ECO:0000313" key="7">
    <source>
        <dbReference type="Proteomes" id="UP000266861"/>
    </source>
</evidence>
<sequence>MALSNFGSRALTGDALYDDSISRVRRDCDRIFSDFFNDFPRALSVGHVGPSTGGYIPRVDVREVDNNIVVHAELPGVPKENVNVDIRDNNLILSGENKQENDYDTSTGWVRERRFGRFQRSIPLPANVNIEKSCAKFSDGVLEIKLPRTQESTGRRINVE</sequence>
<evidence type="ECO:0000256" key="3">
    <source>
        <dbReference type="RuleBase" id="RU003616"/>
    </source>
</evidence>
<dbReference type="STRING" id="1348612.A0A397IV94"/>
<keyword evidence="7" id="KW-1185">Reference proteome</keyword>
<feature type="domain" description="SHSP" evidence="4">
    <location>
        <begin position="50"/>
        <end position="160"/>
    </location>
</feature>
<evidence type="ECO:0000259" key="5">
    <source>
        <dbReference type="PROSITE" id="PS51203"/>
    </source>
</evidence>
<dbReference type="PROSITE" id="PS51203">
    <property type="entry name" value="CS"/>
    <property type="match status" value="1"/>
</dbReference>
<reference evidence="6 7" key="1">
    <citation type="submission" date="2018-08" db="EMBL/GenBank/DDBJ databases">
        <title>Genome and evolution of the arbuscular mycorrhizal fungus Diversispora epigaea (formerly Glomus versiforme) and its bacterial endosymbionts.</title>
        <authorList>
            <person name="Sun X."/>
            <person name="Fei Z."/>
            <person name="Harrison M."/>
        </authorList>
    </citation>
    <scope>NUCLEOTIDE SEQUENCE [LARGE SCALE GENOMIC DNA]</scope>
    <source>
        <strain evidence="6 7">IT104</strain>
    </source>
</reference>
<protein>
    <submittedName>
        <fullName evidence="6">Uncharacterized protein</fullName>
    </submittedName>
</protein>
<organism evidence="6 7">
    <name type="scientific">Diversispora epigaea</name>
    <dbReference type="NCBI Taxonomy" id="1348612"/>
    <lineage>
        <taxon>Eukaryota</taxon>
        <taxon>Fungi</taxon>
        <taxon>Fungi incertae sedis</taxon>
        <taxon>Mucoromycota</taxon>
        <taxon>Glomeromycotina</taxon>
        <taxon>Glomeromycetes</taxon>
        <taxon>Diversisporales</taxon>
        <taxon>Diversisporaceae</taxon>
        <taxon>Diversispora</taxon>
    </lineage>
</organism>
<dbReference type="Pfam" id="PF00011">
    <property type="entry name" value="HSP20"/>
    <property type="match status" value="1"/>
</dbReference>
<evidence type="ECO:0000313" key="6">
    <source>
        <dbReference type="EMBL" id="RHZ78957.1"/>
    </source>
</evidence>
<dbReference type="InterPro" id="IPR008978">
    <property type="entry name" value="HSP20-like_chaperone"/>
</dbReference>
<dbReference type="InterPro" id="IPR031107">
    <property type="entry name" value="Small_HSP"/>
</dbReference>